<evidence type="ECO:0000313" key="3">
    <source>
        <dbReference type="Proteomes" id="UP000695000"/>
    </source>
</evidence>
<name>A0ABM1NFA4_NICVS</name>
<reference evidence="4" key="1">
    <citation type="submission" date="2025-08" db="UniProtKB">
        <authorList>
            <consortium name="RefSeq"/>
        </authorList>
    </citation>
    <scope>IDENTIFICATION</scope>
    <source>
        <tissue evidence="4">Whole Larva</tissue>
    </source>
</reference>
<feature type="domain" description="VWFC" evidence="2">
    <location>
        <begin position="139"/>
        <end position="216"/>
    </location>
</feature>
<accession>A0ABM1NFA4</accession>
<proteinExistence type="predicted"/>
<protein>
    <submittedName>
        <fullName evidence="4">Kielin/chordin-like protein</fullName>
    </submittedName>
</protein>
<organism evidence="3 4">
    <name type="scientific">Nicrophorus vespilloides</name>
    <name type="common">Boreal carrion beetle</name>
    <dbReference type="NCBI Taxonomy" id="110193"/>
    <lineage>
        <taxon>Eukaryota</taxon>
        <taxon>Metazoa</taxon>
        <taxon>Ecdysozoa</taxon>
        <taxon>Arthropoda</taxon>
        <taxon>Hexapoda</taxon>
        <taxon>Insecta</taxon>
        <taxon>Pterygota</taxon>
        <taxon>Neoptera</taxon>
        <taxon>Endopterygota</taxon>
        <taxon>Coleoptera</taxon>
        <taxon>Polyphaga</taxon>
        <taxon>Staphyliniformia</taxon>
        <taxon>Silphidae</taxon>
        <taxon>Nicrophorinae</taxon>
        <taxon>Nicrophorus</taxon>
    </lineage>
</organism>
<keyword evidence="3" id="KW-1185">Reference proteome</keyword>
<dbReference type="Gene3D" id="2.10.70.10">
    <property type="entry name" value="Complement Module, domain 1"/>
    <property type="match status" value="1"/>
</dbReference>
<sequence>MKMFKTIILILSITQYIQAECPEGCKDSNLLYEGLECKPIYEKPDDCCPMKYDCSHLEKLPEDQCYFRGKLFGNADKLPEETYENCNVGCRCRSGEVTCAILDCPEWLGVRPDPGCHLKYSLNKCCAAGEVCPPFEESSKCKVGNETYLEGQRFSPPDQPCTKCVCMEGFAGEFVEPFCKKSTCDTELRHIQDIRKNCAPAYYDKNDCCPYDFICPKNDTIISAAKPKGSSDLQCKYGSKLMGVGDKFERSEKESDTTTLEIKCECAMPPFVSCIKKYVYSS</sequence>
<keyword evidence="1" id="KW-0732">Signal</keyword>
<gene>
    <name evidence="4" type="primary">LOC108568745</name>
</gene>
<feature type="chain" id="PRO_5045861183" evidence="1">
    <location>
        <begin position="20"/>
        <end position="282"/>
    </location>
</feature>
<dbReference type="PROSITE" id="PS50184">
    <property type="entry name" value="VWFC_2"/>
    <property type="match status" value="1"/>
</dbReference>
<dbReference type="SUPFAM" id="SSF57603">
    <property type="entry name" value="FnI-like domain"/>
    <property type="match status" value="1"/>
</dbReference>
<feature type="signal peptide" evidence="1">
    <location>
        <begin position="1"/>
        <end position="19"/>
    </location>
</feature>
<evidence type="ECO:0000256" key="1">
    <source>
        <dbReference type="SAM" id="SignalP"/>
    </source>
</evidence>
<dbReference type="RefSeq" id="XP_017785504.1">
    <property type="nucleotide sequence ID" value="XM_017930015.1"/>
</dbReference>
<dbReference type="InterPro" id="IPR001007">
    <property type="entry name" value="VWF_dom"/>
</dbReference>
<evidence type="ECO:0000259" key="2">
    <source>
        <dbReference type="PROSITE" id="PS50184"/>
    </source>
</evidence>
<dbReference type="GeneID" id="108568745"/>
<dbReference type="Proteomes" id="UP000695000">
    <property type="component" value="Unplaced"/>
</dbReference>
<evidence type="ECO:0000313" key="4">
    <source>
        <dbReference type="RefSeq" id="XP_017785504.1"/>
    </source>
</evidence>